<proteinExistence type="predicted"/>
<evidence type="ECO:0000313" key="2">
    <source>
        <dbReference type="Proteomes" id="UP001358586"/>
    </source>
</evidence>
<dbReference type="EMBL" id="JARKNE010000008">
    <property type="protein sequence ID" value="KAK5813097.1"/>
    <property type="molecule type" value="Genomic_DNA"/>
</dbReference>
<reference evidence="1 2" key="1">
    <citation type="submission" date="2023-03" db="EMBL/GenBank/DDBJ databases">
        <title>WGS of Gossypium arboreum.</title>
        <authorList>
            <person name="Yu D."/>
        </authorList>
    </citation>
    <scope>NUCLEOTIDE SEQUENCE [LARGE SCALE GENOMIC DNA]</scope>
    <source>
        <tissue evidence="1">Leaf</tissue>
    </source>
</reference>
<keyword evidence="2" id="KW-1185">Reference proteome</keyword>
<organism evidence="1 2">
    <name type="scientific">Gossypium arboreum</name>
    <name type="common">Tree cotton</name>
    <name type="synonym">Gossypium nanking</name>
    <dbReference type="NCBI Taxonomy" id="29729"/>
    <lineage>
        <taxon>Eukaryota</taxon>
        <taxon>Viridiplantae</taxon>
        <taxon>Streptophyta</taxon>
        <taxon>Embryophyta</taxon>
        <taxon>Tracheophyta</taxon>
        <taxon>Spermatophyta</taxon>
        <taxon>Magnoliopsida</taxon>
        <taxon>eudicotyledons</taxon>
        <taxon>Gunneridae</taxon>
        <taxon>Pentapetalae</taxon>
        <taxon>rosids</taxon>
        <taxon>malvids</taxon>
        <taxon>Malvales</taxon>
        <taxon>Malvaceae</taxon>
        <taxon>Malvoideae</taxon>
        <taxon>Gossypium</taxon>
    </lineage>
</organism>
<dbReference type="Proteomes" id="UP001358586">
    <property type="component" value="Chromosome 8"/>
</dbReference>
<sequence length="80" mass="9466">MGRFSILFVTRYQSHYFLKANEGVTTRLQKEMGQMQQELPQLQLEVSQIDTRIDSRLKDFHDNIKDISRLSTVFEAQEET</sequence>
<evidence type="ECO:0000313" key="1">
    <source>
        <dbReference type="EMBL" id="KAK5813097.1"/>
    </source>
</evidence>
<evidence type="ECO:0008006" key="3">
    <source>
        <dbReference type="Google" id="ProtNLM"/>
    </source>
</evidence>
<accession>A0ABR0P3P3</accession>
<gene>
    <name evidence="1" type="ORF">PVK06_028543</name>
</gene>
<name>A0ABR0P3P3_GOSAR</name>
<protein>
    <recommendedName>
        <fullName evidence="3">t-SNARE coiled-coil homology domain-containing protein</fullName>
    </recommendedName>
</protein>
<comment type="caution">
    <text evidence="1">The sequence shown here is derived from an EMBL/GenBank/DDBJ whole genome shotgun (WGS) entry which is preliminary data.</text>
</comment>